<dbReference type="InterPro" id="IPR007627">
    <property type="entry name" value="RNA_pol_sigma70_r2"/>
</dbReference>
<evidence type="ECO:0000256" key="2">
    <source>
        <dbReference type="ARBA" id="ARBA00023015"/>
    </source>
</evidence>
<dbReference type="NCBIfam" id="TIGR02937">
    <property type="entry name" value="sigma70-ECF"/>
    <property type="match status" value="1"/>
</dbReference>
<evidence type="ECO:0000259" key="8">
    <source>
        <dbReference type="Pfam" id="PF08281"/>
    </source>
</evidence>
<reference evidence="10" key="1">
    <citation type="journal article" date="2019" name="Int. J. Syst. Evol. Microbiol.">
        <title>The Global Catalogue of Microorganisms (GCM) 10K type strain sequencing project: providing services to taxonomists for standard genome sequencing and annotation.</title>
        <authorList>
            <consortium name="The Broad Institute Genomics Platform"/>
            <consortium name="The Broad Institute Genome Sequencing Center for Infectious Disease"/>
            <person name="Wu L."/>
            <person name="Ma J."/>
        </authorList>
    </citation>
    <scope>NUCLEOTIDE SEQUENCE [LARGE SCALE GENOMIC DNA]</scope>
    <source>
        <strain evidence="10">JCM 18657</strain>
    </source>
</reference>
<proteinExistence type="inferred from homology"/>
<dbReference type="InterPro" id="IPR013324">
    <property type="entry name" value="RNA_pol_sigma_r3/r4-like"/>
</dbReference>
<dbReference type="Pfam" id="PF08281">
    <property type="entry name" value="Sigma70_r4_2"/>
    <property type="match status" value="1"/>
</dbReference>
<evidence type="ECO:0000313" key="9">
    <source>
        <dbReference type="EMBL" id="MFC7751326.1"/>
    </source>
</evidence>
<dbReference type="PANTHER" id="PTHR43133:SF46">
    <property type="entry name" value="RNA POLYMERASE SIGMA-70 FACTOR ECF SUBFAMILY"/>
    <property type="match status" value="1"/>
</dbReference>
<name>A0ABW2V964_9BACL</name>
<dbReference type="Pfam" id="PF04542">
    <property type="entry name" value="Sigma70_r2"/>
    <property type="match status" value="1"/>
</dbReference>
<dbReference type="PANTHER" id="PTHR43133">
    <property type="entry name" value="RNA POLYMERASE ECF-TYPE SIGMA FACTO"/>
    <property type="match status" value="1"/>
</dbReference>
<feature type="domain" description="RNA polymerase sigma factor 70 region 4 type 2" evidence="8">
    <location>
        <begin position="121"/>
        <end position="173"/>
    </location>
</feature>
<evidence type="ECO:0000259" key="7">
    <source>
        <dbReference type="Pfam" id="PF04542"/>
    </source>
</evidence>
<keyword evidence="4 6" id="KW-0238">DNA-binding</keyword>
<dbReference type="Gene3D" id="1.10.10.10">
    <property type="entry name" value="Winged helix-like DNA-binding domain superfamily/Winged helix DNA-binding domain"/>
    <property type="match status" value="1"/>
</dbReference>
<sequence length="186" mass="21955">MSERNFDYLKNWAPGNDCRELLNELMSAYGNDVWNYVFSLTRNPHQTDDIVQDVFLKIYRKLGSFRGDSSIKTWIFKIARNTVYDYNRSAFLRKVMLIGFVTESESCVSAEQEVMRRQASEEVWEQVMKLPVKHREALVLFAHHQMSLQEIADLLGVQVGTVKSRLYHARQKLSKWKEERQQDEND</sequence>
<dbReference type="EMBL" id="JBHTGQ010000041">
    <property type="protein sequence ID" value="MFC7751326.1"/>
    <property type="molecule type" value="Genomic_DNA"/>
</dbReference>
<dbReference type="Proteomes" id="UP001596528">
    <property type="component" value="Unassembled WGS sequence"/>
</dbReference>
<feature type="domain" description="RNA polymerase sigma-70 region 2" evidence="7">
    <location>
        <begin position="25"/>
        <end position="89"/>
    </location>
</feature>
<evidence type="ECO:0000256" key="4">
    <source>
        <dbReference type="ARBA" id="ARBA00023125"/>
    </source>
</evidence>
<dbReference type="InterPro" id="IPR036388">
    <property type="entry name" value="WH-like_DNA-bd_sf"/>
</dbReference>
<evidence type="ECO:0000256" key="5">
    <source>
        <dbReference type="ARBA" id="ARBA00023163"/>
    </source>
</evidence>
<dbReference type="SUPFAM" id="SSF88946">
    <property type="entry name" value="Sigma2 domain of RNA polymerase sigma factors"/>
    <property type="match status" value="1"/>
</dbReference>
<keyword evidence="5 6" id="KW-0804">Transcription</keyword>
<evidence type="ECO:0000256" key="3">
    <source>
        <dbReference type="ARBA" id="ARBA00023082"/>
    </source>
</evidence>
<dbReference type="InterPro" id="IPR013325">
    <property type="entry name" value="RNA_pol_sigma_r2"/>
</dbReference>
<comment type="similarity">
    <text evidence="1 6">Belongs to the sigma-70 factor family. ECF subfamily.</text>
</comment>
<dbReference type="InterPro" id="IPR000838">
    <property type="entry name" value="RNA_pol_sigma70_ECF_CS"/>
</dbReference>
<evidence type="ECO:0000313" key="10">
    <source>
        <dbReference type="Proteomes" id="UP001596528"/>
    </source>
</evidence>
<dbReference type="InterPro" id="IPR013249">
    <property type="entry name" value="RNA_pol_sigma70_r4_t2"/>
</dbReference>
<evidence type="ECO:0000256" key="1">
    <source>
        <dbReference type="ARBA" id="ARBA00010641"/>
    </source>
</evidence>
<accession>A0ABW2V964</accession>
<keyword evidence="10" id="KW-1185">Reference proteome</keyword>
<dbReference type="RefSeq" id="WP_246068056.1">
    <property type="nucleotide sequence ID" value="NZ_JBHTGQ010000041.1"/>
</dbReference>
<protein>
    <recommendedName>
        <fullName evidence="6">RNA polymerase sigma factor</fullName>
    </recommendedName>
</protein>
<dbReference type="InterPro" id="IPR014284">
    <property type="entry name" value="RNA_pol_sigma-70_dom"/>
</dbReference>
<comment type="caution">
    <text evidence="9">The sequence shown here is derived from an EMBL/GenBank/DDBJ whole genome shotgun (WGS) entry which is preliminary data.</text>
</comment>
<evidence type="ECO:0000256" key="6">
    <source>
        <dbReference type="RuleBase" id="RU000716"/>
    </source>
</evidence>
<dbReference type="PROSITE" id="PS01063">
    <property type="entry name" value="SIGMA70_ECF"/>
    <property type="match status" value="1"/>
</dbReference>
<keyword evidence="2 6" id="KW-0805">Transcription regulation</keyword>
<keyword evidence="3 6" id="KW-0731">Sigma factor</keyword>
<dbReference type="Gene3D" id="1.10.1740.10">
    <property type="match status" value="1"/>
</dbReference>
<dbReference type="CDD" id="cd06171">
    <property type="entry name" value="Sigma70_r4"/>
    <property type="match status" value="1"/>
</dbReference>
<dbReference type="SUPFAM" id="SSF88659">
    <property type="entry name" value="Sigma3 and sigma4 domains of RNA polymerase sigma factors"/>
    <property type="match status" value="1"/>
</dbReference>
<organism evidence="9 10">
    <name type="scientific">Paenibacillus thermoaerophilus</name>
    <dbReference type="NCBI Taxonomy" id="1215385"/>
    <lineage>
        <taxon>Bacteria</taxon>
        <taxon>Bacillati</taxon>
        <taxon>Bacillota</taxon>
        <taxon>Bacilli</taxon>
        <taxon>Bacillales</taxon>
        <taxon>Paenibacillaceae</taxon>
        <taxon>Paenibacillus</taxon>
    </lineage>
</organism>
<gene>
    <name evidence="9" type="ORF">ACFQWB_15510</name>
</gene>
<dbReference type="InterPro" id="IPR039425">
    <property type="entry name" value="RNA_pol_sigma-70-like"/>
</dbReference>